<dbReference type="Proteomes" id="UP000023623">
    <property type="component" value="Unassembled WGS sequence"/>
</dbReference>
<reference evidence="2 3" key="1">
    <citation type="submission" date="2014-02" db="EMBL/GenBank/DDBJ databases">
        <title>The Genome Sequence of Trichophyton rubrum (morphotype soudanense) CBS 452.61.</title>
        <authorList>
            <consortium name="The Broad Institute Genomics Platform"/>
            <person name="Cuomo C.A."/>
            <person name="White T.C."/>
            <person name="Graser Y."/>
            <person name="Martinez-Rossi N."/>
            <person name="Heitman J."/>
            <person name="Young S.K."/>
            <person name="Zeng Q."/>
            <person name="Gargeya S."/>
            <person name="Abouelleil A."/>
            <person name="Alvarado L."/>
            <person name="Chapman S.B."/>
            <person name="Gainer-Dewar J."/>
            <person name="Goldberg J."/>
            <person name="Griggs A."/>
            <person name="Gujja S."/>
            <person name="Hansen M."/>
            <person name="Howarth C."/>
            <person name="Imamovic A."/>
            <person name="Larimer J."/>
            <person name="Martinez D."/>
            <person name="Murphy C."/>
            <person name="Pearson M.D."/>
            <person name="Persinoti G."/>
            <person name="Poon T."/>
            <person name="Priest M."/>
            <person name="Roberts A.D."/>
            <person name="Saif S."/>
            <person name="Shea T.D."/>
            <person name="Sykes S.N."/>
            <person name="Wortman J."/>
            <person name="Nusbaum C."/>
            <person name="Birren B."/>
        </authorList>
    </citation>
    <scope>NUCLEOTIDE SEQUENCE [LARGE SCALE GENOMIC DNA]</scope>
    <source>
        <strain evidence="2 3">CBS 452.61</strain>
    </source>
</reference>
<evidence type="ECO:0000256" key="1">
    <source>
        <dbReference type="SAM" id="Coils"/>
    </source>
</evidence>
<keyword evidence="3" id="KW-1185">Reference proteome</keyword>
<dbReference type="PANTHER" id="PTHR38116">
    <property type="entry name" value="CHROMOSOME 7, WHOLE GENOME SHOTGUN SEQUENCE"/>
    <property type="match status" value="1"/>
</dbReference>
<evidence type="ECO:0000313" key="2">
    <source>
        <dbReference type="EMBL" id="EZF77990.1"/>
    </source>
</evidence>
<keyword evidence="1" id="KW-0175">Coiled coil</keyword>
<organism evidence="2 3">
    <name type="scientific">Trichophyton soudanense CBS 452.61</name>
    <dbReference type="NCBI Taxonomy" id="1215331"/>
    <lineage>
        <taxon>Eukaryota</taxon>
        <taxon>Fungi</taxon>
        <taxon>Dikarya</taxon>
        <taxon>Ascomycota</taxon>
        <taxon>Pezizomycotina</taxon>
        <taxon>Eurotiomycetes</taxon>
        <taxon>Eurotiomycetidae</taxon>
        <taxon>Onygenales</taxon>
        <taxon>Arthrodermataceae</taxon>
        <taxon>Trichophyton</taxon>
    </lineage>
</organism>
<gene>
    <name evidence="2" type="ORF">H105_00845</name>
</gene>
<evidence type="ECO:0008006" key="4">
    <source>
        <dbReference type="Google" id="ProtNLM"/>
    </source>
</evidence>
<accession>A0A022Y4Z0</accession>
<dbReference type="HOGENOM" id="CLU_075342_0_0_1"/>
<proteinExistence type="predicted"/>
<dbReference type="InterPro" id="IPR021833">
    <property type="entry name" value="DUF3425"/>
</dbReference>
<evidence type="ECO:0000313" key="3">
    <source>
        <dbReference type="Proteomes" id="UP000023623"/>
    </source>
</evidence>
<dbReference type="PANTHER" id="PTHR38116:SF9">
    <property type="entry name" value="BZIP DOMAIN-CONTAINING PROTEIN"/>
    <property type="match status" value="1"/>
</dbReference>
<name>A0A022Y4Z0_TRISD</name>
<dbReference type="AlphaFoldDB" id="A0A022Y4Z0"/>
<dbReference type="EMBL" id="KK208733">
    <property type="protein sequence ID" value="EZF77990.1"/>
    <property type="molecule type" value="Genomic_DNA"/>
</dbReference>
<protein>
    <recommendedName>
        <fullName evidence="4">BZIP domain-containing protein</fullName>
    </recommendedName>
</protein>
<dbReference type="OrthoDB" id="2245989at2759"/>
<sequence>MLKGENTTEMLSGYLVSFQQLRRKQIINSSLGQRRKEHIRNLERAQNERISNQTDVIEHLRLENLELRKENESLSRLRSNCSSPSMLSVTVPSHSSSGEPSSLITMSDSISNKYFPRVPEAPPDTTYPTSSSIDELSRSLNRVCIFSPYDINRMRSYLHLLFHPVLSLVVDGTPLDTRIHFLALASLGPSLPPSLQPTTLQLQVPHNVYVDLIPSPSLRDVLLRSDPAMVAAFLVDVCTFACDIDDRGQLIIWGEDFLNEISWEFSVPVLEKWGGWFLPSIWHERADFWRRHRSDSFSATG</sequence>
<dbReference type="Pfam" id="PF11905">
    <property type="entry name" value="DUF3425"/>
    <property type="match status" value="1"/>
</dbReference>
<feature type="coiled-coil region" evidence="1">
    <location>
        <begin position="28"/>
        <end position="77"/>
    </location>
</feature>